<dbReference type="EMBL" id="BMAO01016964">
    <property type="protein sequence ID" value="GFR12418.1"/>
    <property type="molecule type" value="Genomic_DNA"/>
</dbReference>
<gene>
    <name evidence="1" type="ORF">TNCT_595111</name>
</gene>
<reference evidence="1" key="1">
    <citation type="submission" date="2020-07" db="EMBL/GenBank/DDBJ databases">
        <title>Multicomponent nature underlies the extraordinary mechanical properties of spider dragline silk.</title>
        <authorList>
            <person name="Kono N."/>
            <person name="Nakamura H."/>
            <person name="Mori M."/>
            <person name="Yoshida Y."/>
            <person name="Ohtoshi R."/>
            <person name="Malay A.D."/>
            <person name="Moran D.A.P."/>
            <person name="Tomita M."/>
            <person name="Numata K."/>
            <person name="Arakawa K."/>
        </authorList>
    </citation>
    <scope>NUCLEOTIDE SEQUENCE</scope>
</reference>
<evidence type="ECO:0000313" key="2">
    <source>
        <dbReference type="Proteomes" id="UP000887116"/>
    </source>
</evidence>
<sequence length="96" mass="11065">MSNVVRLTDESTILLVQTTSVRNAAQSHYNKERTSQFPPSSTRTWNVLRDHVCKETMNTKAEHGFLMLKSLNDTRWSARADVLRAQVTSLRNQDHH</sequence>
<proteinExistence type="predicted"/>
<protein>
    <submittedName>
        <fullName evidence="1">Uncharacterized protein</fullName>
    </submittedName>
</protein>
<keyword evidence="2" id="KW-1185">Reference proteome</keyword>
<dbReference type="AlphaFoldDB" id="A0A8X6GW89"/>
<comment type="caution">
    <text evidence="1">The sequence shown here is derived from an EMBL/GenBank/DDBJ whole genome shotgun (WGS) entry which is preliminary data.</text>
</comment>
<dbReference type="Proteomes" id="UP000887116">
    <property type="component" value="Unassembled WGS sequence"/>
</dbReference>
<organism evidence="1 2">
    <name type="scientific">Trichonephila clavata</name>
    <name type="common">Joro spider</name>
    <name type="synonym">Nephila clavata</name>
    <dbReference type="NCBI Taxonomy" id="2740835"/>
    <lineage>
        <taxon>Eukaryota</taxon>
        <taxon>Metazoa</taxon>
        <taxon>Ecdysozoa</taxon>
        <taxon>Arthropoda</taxon>
        <taxon>Chelicerata</taxon>
        <taxon>Arachnida</taxon>
        <taxon>Araneae</taxon>
        <taxon>Araneomorphae</taxon>
        <taxon>Entelegynae</taxon>
        <taxon>Araneoidea</taxon>
        <taxon>Nephilidae</taxon>
        <taxon>Trichonephila</taxon>
    </lineage>
</organism>
<evidence type="ECO:0000313" key="1">
    <source>
        <dbReference type="EMBL" id="GFR12418.1"/>
    </source>
</evidence>
<accession>A0A8X6GW89</accession>
<name>A0A8X6GW89_TRICU</name>